<keyword evidence="8" id="KW-0349">Heme</keyword>
<name>A0A8H7CFH8_9AGAR</name>
<evidence type="ECO:0000313" key="10">
    <source>
        <dbReference type="EMBL" id="KAF7335410.1"/>
    </source>
</evidence>
<keyword evidence="9" id="KW-0812">Transmembrane</keyword>
<dbReference type="InterPro" id="IPR002401">
    <property type="entry name" value="Cyt_P450_E_grp-I"/>
</dbReference>
<organism evidence="10 11">
    <name type="scientific">Mycena venus</name>
    <dbReference type="NCBI Taxonomy" id="2733690"/>
    <lineage>
        <taxon>Eukaryota</taxon>
        <taxon>Fungi</taxon>
        <taxon>Dikarya</taxon>
        <taxon>Basidiomycota</taxon>
        <taxon>Agaricomycotina</taxon>
        <taxon>Agaricomycetes</taxon>
        <taxon>Agaricomycetidae</taxon>
        <taxon>Agaricales</taxon>
        <taxon>Marasmiineae</taxon>
        <taxon>Mycenaceae</taxon>
        <taxon>Mycena</taxon>
    </lineage>
</organism>
<evidence type="ECO:0000256" key="3">
    <source>
        <dbReference type="ARBA" id="ARBA00010617"/>
    </source>
</evidence>
<comment type="similarity">
    <text evidence="3">Belongs to the cytochrome P450 family.</text>
</comment>
<dbReference type="InterPro" id="IPR001128">
    <property type="entry name" value="Cyt_P450"/>
</dbReference>
<dbReference type="PRINTS" id="PR00385">
    <property type="entry name" value="P450"/>
</dbReference>
<feature type="transmembrane region" description="Helical" evidence="9">
    <location>
        <begin position="30"/>
        <end position="48"/>
    </location>
</feature>
<keyword evidence="11" id="KW-1185">Reference proteome</keyword>
<feature type="transmembrane region" description="Helical" evidence="9">
    <location>
        <begin position="55"/>
        <end position="75"/>
    </location>
</feature>
<dbReference type="EMBL" id="JACAZI010000024">
    <property type="protein sequence ID" value="KAF7335410.1"/>
    <property type="molecule type" value="Genomic_DNA"/>
</dbReference>
<comment type="caution">
    <text evidence="10">The sequence shown here is derived from an EMBL/GenBank/DDBJ whole genome shotgun (WGS) entry which is preliminary data.</text>
</comment>
<dbReference type="GO" id="GO:0004497">
    <property type="term" value="F:monooxygenase activity"/>
    <property type="evidence" value="ECO:0007669"/>
    <property type="project" value="UniProtKB-KW"/>
</dbReference>
<keyword evidence="9" id="KW-1133">Transmembrane helix</keyword>
<gene>
    <name evidence="10" type="ORF">MVEN_02193800</name>
</gene>
<evidence type="ECO:0000256" key="8">
    <source>
        <dbReference type="PIRSR" id="PIRSR602401-1"/>
    </source>
</evidence>
<evidence type="ECO:0000256" key="2">
    <source>
        <dbReference type="ARBA" id="ARBA00005179"/>
    </source>
</evidence>
<evidence type="ECO:0000256" key="9">
    <source>
        <dbReference type="SAM" id="Phobius"/>
    </source>
</evidence>
<keyword evidence="4 8" id="KW-0479">Metal-binding</keyword>
<feature type="binding site" description="axial binding residue" evidence="8">
    <location>
        <position position="481"/>
    </location>
    <ligand>
        <name>heme</name>
        <dbReference type="ChEBI" id="CHEBI:30413"/>
    </ligand>
    <ligandPart>
        <name>Fe</name>
        <dbReference type="ChEBI" id="CHEBI:18248"/>
    </ligandPart>
</feature>
<dbReference type="GO" id="GO:0005506">
    <property type="term" value="F:iron ion binding"/>
    <property type="evidence" value="ECO:0007669"/>
    <property type="project" value="InterPro"/>
</dbReference>
<dbReference type="Pfam" id="PF00067">
    <property type="entry name" value="p450"/>
    <property type="match status" value="1"/>
</dbReference>
<protein>
    <recommendedName>
        <fullName evidence="12">Cytochrome P450</fullName>
    </recommendedName>
</protein>
<keyword evidence="9" id="KW-0472">Membrane</keyword>
<dbReference type="GO" id="GO:0016705">
    <property type="term" value="F:oxidoreductase activity, acting on paired donors, with incorporation or reduction of molecular oxygen"/>
    <property type="evidence" value="ECO:0007669"/>
    <property type="project" value="InterPro"/>
</dbReference>
<sequence length="541" mass="60936">MDSPLLVWAAALGLINHLFFHKYEPRTAHFPFLLLAAEPVALLFIVGVPFSPARVLCSYLVFLSSLSLSIVAYRLSPFHPLAQYPGPTIAKMTKLWGLWKQWQGYKHLVHKELHDTYGPYVRTGPNELSVIDTSAVSQILNFGGLDKGRDYESGRHSSTPPSIVSVSGEAHTAKRRVWNRALTSAAIRDYEPLIVKRASQLVSRLRDQTGTVDIVCWFDLFAFDLMGDLAFGGVFEMMQDGKDVDGLAERIRGSLKVTNMSAQVPWIISTLHLFPQVGRAIQEFNDFGKNLAMRRMKYGAASGTKDLWYHLADEAGLEKEKPNLESSAADGIVAVIAASDTAVSAMSSLVWFLLSNPEYYRRVQQELDTVFVDGDDPLDVKKHDELIFLSACINETLRLHPPVPTNGTRQVHLHQPRRIIAGRVIPEGTSVYLPPYSLHRNPDYYFPHPDKFFPERWLADSKFEKHDVTAFIPFSLGPANCVGQKFAKRELFMVLSIMFKSFDLRFADGFNSEAWPGTRKDFFVTTRGPLLVNLTPRRSYV</sequence>
<evidence type="ECO:0000313" key="11">
    <source>
        <dbReference type="Proteomes" id="UP000620124"/>
    </source>
</evidence>
<dbReference type="PANTHER" id="PTHR24305:SF187">
    <property type="entry name" value="P450, PUTATIVE (EUROFUNG)-RELATED"/>
    <property type="match status" value="1"/>
</dbReference>
<dbReference type="InterPro" id="IPR036396">
    <property type="entry name" value="Cyt_P450_sf"/>
</dbReference>
<dbReference type="CDD" id="cd11061">
    <property type="entry name" value="CYP67-like"/>
    <property type="match status" value="1"/>
</dbReference>
<dbReference type="Proteomes" id="UP000620124">
    <property type="component" value="Unassembled WGS sequence"/>
</dbReference>
<evidence type="ECO:0008006" key="12">
    <source>
        <dbReference type="Google" id="ProtNLM"/>
    </source>
</evidence>
<keyword evidence="6 8" id="KW-0408">Iron</keyword>
<evidence type="ECO:0000256" key="4">
    <source>
        <dbReference type="ARBA" id="ARBA00022723"/>
    </source>
</evidence>
<comment type="pathway">
    <text evidence="2">Secondary metabolite biosynthesis.</text>
</comment>
<comment type="cofactor">
    <cofactor evidence="1 8">
        <name>heme</name>
        <dbReference type="ChEBI" id="CHEBI:30413"/>
    </cofactor>
</comment>
<dbReference type="SUPFAM" id="SSF48264">
    <property type="entry name" value="Cytochrome P450"/>
    <property type="match status" value="1"/>
</dbReference>
<keyword evidence="5" id="KW-0560">Oxidoreductase</keyword>
<dbReference type="GO" id="GO:0020037">
    <property type="term" value="F:heme binding"/>
    <property type="evidence" value="ECO:0007669"/>
    <property type="project" value="InterPro"/>
</dbReference>
<proteinExistence type="inferred from homology"/>
<dbReference type="AlphaFoldDB" id="A0A8H7CFH8"/>
<keyword evidence="7" id="KW-0503">Monooxygenase</keyword>
<dbReference type="PRINTS" id="PR00463">
    <property type="entry name" value="EP450I"/>
</dbReference>
<reference evidence="10" key="1">
    <citation type="submission" date="2020-05" db="EMBL/GenBank/DDBJ databases">
        <title>Mycena genomes resolve the evolution of fungal bioluminescence.</title>
        <authorList>
            <person name="Tsai I.J."/>
        </authorList>
    </citation>
    <scope>NUCLEOTIDE SEQUENCE</scope>
    <source>
        <strain evidence="10">CCC161011</strain>
    </source>
</reference>
<dbReference type="OrthoDB" id="6692864at2759"/>
<evidence type="ECO:0000256" key="5">
    <source>
        <dbReference type="ARBA" id="ARBA00023002"/>
    </source>
</evidence>
<dbReference type="Gene3D" id="1.10.630.10">
    <property type="entry name" value="Cytochrome P450"/>
    <property type="match status" value="1"/>
</dbReference>
<evidence type="ECO:0000256" key="7">
    <source>
        <dbReference type="ARBA" id="ARBA00023033"/>
    </source>
</evidence>
<dbReference type="InterPro" id="IPR050121">
    <property type="entry name" value="Cytochrome_P450_monoxygenase"/>
</dbReference>
<accession>A0A8H7CFH8</accession>
<evidence type="ECO:0000256" key="1">
    <source>
        <dbReference type="ARBA" id="ARBA00001971"/>
    </source>
</evidence>
<dbReference type="PANTHER" id="PTHR24305">
    <property type="entry name" value="CYTOCHROME P450"/>
    <property type="match status" value="1"/>
</dbReference>
<evidence type="ECO:0000256" key="6">
    <source>
        <dbReference type="ARBA" id="ARBA00023004"/>
    </source>
</evidence>